<dbReference type="AlphaFoldDB" id="A0AAV7JNY5"/>
<keyword evidence="1" id="KW-1133">Transmembrane helix</keyword>
<keyword evidence="3" id="KW-1185">Reference proteome</keyword>
<organism evidence="2 3">
    <name type="scientific">Oopsacas minuta</name>
    <dbReference type="NCBI Taxonomy" id="111878"/>
    <lineage>
        <taxon>Eukaryota</taxon>
        <taxon>Metazoa</taxon>
        <taxon>Porifera</taxon>
        <taxon>Hexactinellida</taxon>
        <taxon>Hexasterophora</taxon>
        <taxon>Lyssacinosida</taxon>
        <taxon>Leucopsacidae</taxon>
        <taxon>Oopsacas</taxon>
    </lineage>
</organism>
<feature type="transmembrane region" description="Helical" evidence="1">
    <location>
        <begin position="290"/>
        <end position="310"/>
    </location>
</feature>
<accession>A0AAV7JNY5</accession>
<dbReference type="EMBL" id="JAKMXF010000311">
    <property type="protein sequence ID" value="KAI6650401.1"/>
    <property type="molecule type" value="Genomic_DNA"/>
</dbReference>
<gene>
    <name evidence="2" type="ORF">LOD99_5838</name>
</gene>
<name>A0AAV7JNY5_9METZ</name>
<proteinExistence type="predicted"/>
<evidence type="ECO:0000256" key="1">
    <source>
        <dbReference type="SAM" id="Phobius"/>
    </source>
</evidence>
<dbReference type="Proteomes" id="UP001165289">
    <property type="component" value="Unassembled WGS sequence"/>
</dbReference>
<reference evidence="2 3" key="1">
    <citation type="journal article" date="2023" name="BMC Biol.">
        <title>The compact genome of the sponge Oopsacas minuta (Hexactinellida) is lacking key metazoan core genes.</title>
        <authorList>
            <person name="Santini S."/>
            <person name="Schenkelaars Q."/>
            <person name="Jourda C."/>
            <person name="Duchesne M."/>
            <person name="Belahbib H."/>
            <person name="Rocher C."/>
            <person name="Selva M."/>
            <person name="Riesgo A."/>
            <person name="Vervoort M."/>
            <person name="Leys S.P."/>
            <person name="Kodjabachian L."/>
            <person name="Le Bivic A."/>
            <person name="Borchiellini C."/>
            <person name="Claverie J.M."/>
            <person name="Renard E."/>
        </authorList>
    </citation>
    <scope>NUCLEOTIDE SEQUENCE [LARGE SCALE GENOMIC DNA]</scope>
    <source>
        <strain evidence="2">SPO-2</strain>
    </source>
</reference>
<keyword evidence="1" id="KW-0472">Membrane</keyword>
<protein>
    <submittedName>
        <fullName evidence="2">Uncharacterized protein</fullName>
    </submittedName>
</protein>
<comment type="caution">
    <text evidence="2">The sequence shown here is derived from an EMBL/GenBank/DDBJ whole genome shotgun (WGS) entry which is preliminary data.</text>
</comment>
<evidence type="ECO:0000313" key="2">
    <source>
        <dbReference type="EMBL" id="KAI6650401.1"/>
    </source>
</evidence>
<keyword evidence="1" id="KW-0812">Transmembrane</keyword>
<sequence length="327" mass="36613">MGENRSNIAACLCAPCSAIATLASIISGVIYLVTNNQSYSATEWHNSTISNTENFQSIPFNAFDCPRDKYFYSLAFPVYVHIRSPENTGITLALQNGNTSDSHIIASCYANVNEVCSIALDGAENVFAFVTMDSVSEDNPVVGWSFPLVYFITNRSKEFYPEFEQERSTILISIFDSPECVPIDSELYHPKEKSCSKTSLNYVEVGAPDHGAWTFALKEENVTTSLTIGSCFLIANEICRIPIEKHKNIFAFVTFETFDTSEKSASEWVFYYVIPSVLLTFMTQSCCGCLVFFCVLLSLCFGIVQAFVKFDQMSNKDRSMILREFQT</sequence>
<evidence type="ECO:0000313" key="3">
    <source>
        <dbReference type="Proteomes" id="UP001165289"/>
    </source>
</evidence>